<reference evidence="1" key="1">
    <citation type="submission" date="2019-10" db="EMBL/GenBank/DDBJ databases">
        <authorList>
            <person name="Soares A.E.R."/>
            <person name="Aleixo A."/>
            <person name="Schneider P."/>
            <person name="Miyaki C.Y."/>
            <person name="Schneider M.P."/>
            <person name="Mello C."/>
            <person name="Vasconcelos A.T.R."/>
        </authorList>
    </citation>
    <scope>NUCLEOTIDE SEQUENCE</scope>
    <source>
        <tissue evidence="1">Muscle</tissue>
    </source>
</reference>
<comment type="caution">
    <text evidence="1">The sequence shown here is derived from an EMBL/GenBank/DDBJ whole genome shotgun (WGS) entry which is preliminary data.</text>
</comment>
<protein>
    <submittedName>
        <fullName evidence="1">Rna-directed dna polymerase from mobile element jockey-like</fullName>
    </submittedName>
</protein>
<dbReference type="Proteomes" id="UP001145742">
    <property type="component" value="Unassembled WGS sequence"/>
</dbReference>
<proteinExistence type="predicted"/>
<keyword evidence="2" id="KW-1185">Reference proteome</keyword>
<dbReference type="PANTHER" id="PTHR33395:SF21">
    <property type="entry name" value="PERICARDIN"/>
    <property type="match status" value="1"/>
</dbReference>
<name>A0ABQ9D5T4_9PASS</name>
<evidence type="ECO:0000313" key="1">
    <source>
        <dbReference type="EMBL" id="KAJ7412510.1"/>
    </source>
</evidence>
<gene>
    <name evidence="1" type="ORF">WISP_95918</name>
</gene>
<dbReference type="PANTHER" id="PTHR33395">
    <property type="entry name" value="TRANSCRIPTASE, PUTATIVE-RELATED-RELATED"/>
    <property type="match status" value="1"/>
</dbReference>
<evidence type="ECO:0000313" key="2">
    <source>
        <dbReference type="Proteomes" id="UP001145742"/>
    </source>
</evidence>
<accession>A0ABQ9D5T4</accession>
<organism evidence="1 2">
    <name type="scientific">Willisornis vidua</name>
    <name type="common">Xingu scale-backed antbird</name>
    <dbReference type="NCBI Taxonomy" id="1566151"/>
    <lineage>
        <taxon>Eukaryota</taxon>
        <taxon>Metazoa</taxon>
        <taxon>Chordata</taxon>
        <taxon>Craniata</taxon>
        <taxon>Vertebrata</taxon>
        <taxon>Euteleostomi</taxon>
        <taxon>Archelosauria</taxon>
        <taxon>Archosauria</taxon>
        <taxon>Dinosauria</taxon>
        <taxon>Saurischia</taxon>
        <taxon>Theropoda</taxon>
        <taxon>Coelurosauria</taxon>
        <taxon>Aves</taxon>
        <taxon>Neognathae</taxon>
        <taxon>Neoaves</taxon>
        <taxon>Telluraves</taxon>
        <taxon>Australaves</taxon>
        <taxon>Passeriformes</taxon>
        <taxon>Thamnophilidae</taxon>
        <taxon>Willisornis</taxon>
    </lineage>
</organism>
<dbReference type="EMBL" id="WHWB01034237">
    <property type="protein sequence ID" value="KAJ7412510.1"/>
    <property type="molecule type" value="Genomic_DNA"/>
</dbReference>
<sequence>MDFQRANFGLFKDLLRGIPWDMALDEKGVQESWNATRKVKELSLVKEIKDKKEDFYKCIISKRKIRENVRPLLNEVDVLVTEDTEKTELLNAFFASVFTADVGLQESPISEEREKGWIKEDFSRVAEGWDTGLPGRLNIRKSMGPDGMHL</sequence>